<sequence length="353" mass="39691">MSSTTGRTHVMMLEPSIKTCSIPVVLIHGDYHTGDIWGPKPDNKPGWAEFFVKSGFTVYILDLPFRARPKPRSSGGKPITQLRAQMVEYHFTAPEKVKNLDWPSAHTHTQWPGTGLRGDPFFERYMRRVVPEFLDRRERQTAGQRALAIFLDKVGPSILIGQGSGANLAWLAADLMPHRVVGIVAIEPAGPPFSQAARIDEQEGRHRYTPKFHYAQNVRQYGIADIPLQFNPPPVQGTFADLLGLDDNDFQPIPNPLRQLPNLRNIPQIIVTGEASPHSLFDWATFKWLKQAGVPVQHIELQHVGLRGNGHLCFLEKNSDEIAGFLLKWMRQNVPAIRQQFNAALEASRTPVQ</sequence>
<dbReference type="Gene3D" id="3.40.50.1820">
    <property type="entry name" value="alpha/beta hydrolase"/>
    <property type="match status" value="1"/>
</dbReference>
<dbReference type="InterPro" id="IPR000073">
    <property type="entry name" value="AB_hydrolase_1"/>
</dbReference>
<dbReference type="EMBL" id="MU853923">
    <property type="protein sequence ID" value="KAK3935453.1"/>
    <property type="molecule type" value="Genomic_DNA"/>
</dbReference>
<dbReference type="PANTHER" id="PTHR43194">
    <property type="entry name" value="HYDROLASE ALPHA/BETA FOLD FAMILY"/>
    <property type="match status" value="1"/>
</dbReference>
<dbReference type="Proteomes" id="UP001303473">
    <property type="component" value="Unassembled WGS sequence"/>
</dbReference>
<gene>
    <name evidence="2" type="ORF">QBC46DRAFT_271723</name>
</gene>
<reference evidence="3" key="1">
    <citation type="journal article" date="2023" name="Mol. Phylogenet. Evol.">
        <title>Genome-scale phylogeny and comparative genomics of the fungal order Sordariales.</title>
        <authorList>
            <person name="Hensen N."/>
            <person name="Bonometti L."/>
            <person name="Westerberg I."/>
            <person name="Brannstrom I.O."/>
            <person name="Guillou S."/>
            <person name="Cros-Aarteil S."/>
            <person name="Calhoun S."/>
            <person name="Haridas S."/>
            <person name="Kuo A."/>
            <person name="Mondo S."/>
            <person name="Pangilinan J."/>
            <person name="Riley R."/>
            <person name="LaButti K."/>
            <person name="Andreopoulos B."/>
            <person name="Lipzen A."/>
            <person name="Chen C."/>
            <person name="Yan M."/>
            <person name="Daum C."/>
            <person name="Ng V."/>
            <person name="Clum A."/>
            <person name="Steindorff A."/>
            <person name="Ohm R.A."/>
            <person name="Martin F."/>
            <person name="Silar P."/>
            <person name="Natvig D.O."/>
            <person name="Lalanne C."/>
            <person name="Gautier V."/>
            <person name="Ament-Velasquez S.L."/>
            <person name="Kruys A."/>
            <person name="Hutchinson M.I."/>
            <person name="Powell A.J."/>
            <person name="Barry K."/>
            <person name="Miller A.N."/>
            <person name="Grigoriev I.V."/>
            <person name="Debuchy R."/>
            <person name="Gladieux P."/>
            <person name="Hiltunen Thoren M."/>
            <person name="Johannesson H."/>
        </authorList>
    </citation>
    <scope>NUCLEOTIDE SEQUENCE [LARGE SCALE GENOMIC DNA]</scope>
    <source>
        <strain evidence="3">CBS 340.73</strain>
    </source>
</reference>
<dbReference type="InterPro" id="IPR029058">
    <property type="entry name" value="AB_hydrolase_fold"/>
</dbReference>
<dbReference type="SUPFAM" id="SSF53474">
    <property type="entry name" value="alpha/beta-Hydrolases"/>
    <property type="match status" value="1"/>
</dbReference>
<dbReference type="GO" id="GO:0016787">
    <property type="term" value="F:hydrolase activity"/>
    <property type="evidence" value="ECO:0007669"/>
    <property type="project" value="UniProtKB-KW"/>
</dbReference>
<feature type="domain" description="AB hydrolase-1" evidence="1">
    <location>
        <begin position="24"/>
        <end position="323"/>
    </location>
</feature>
<dbReference type="Pfam" id="PF12697">
    <property type="entry name" value="Abhydrolase_6"/>
    <property type="match status" value="1"/>
</dbReference>
<keyword evidence="3" id="KW-1185">Reference proteome</keyword>
<keyword evidence="2" id="KW-0378">Hydrolase</keyword>
<dbReference type="PANTHER" id="PTHR43194:SF4">
    <property type="entry name" value="AB HYDROLASE-1 DOMAIN-CONTAINING PROTEIN"/>
    <property type="match status" value="1"/>
</dbReference>
<proteinExistence type="predicted"/>
<evidence type="ECO:0000259" key="1">
    <source>
        <dbReference type="Pfam" id="PF12697"/>
    </source>
</evidence>
<dbReference type="AlphaFoldDB" id="A0AAN6N076"/>
<accession>A0AAN6N076</accession>
<name>A0AAN6N076_9PEZI</name>
<protein>
    <submittedName>
        <fullName evidence="2">Alpha/Beta hydrolase protein</fullName>
    </submittedName>
</protein>
<comment type="caution">
    <text evidence="2">The sequence shown here is derived from an EMBL/GenBank/DDBJ whole genome shotgun (WGS) entry which is preliminary data.</text>
</comment>
<dbReference type="InterPro" id="IPR050228">
    <property type="entry name" value="Carboxylesterase_BioH"/>
</dbReference>
<evidence type="ECO:0000313" key="2">
    <source>
        <dbReference type="EMBL" id="KAK3935453.1"/>
    </source>
</evidence>
<organism evidence="2 3">
    <name type="scientific">Diplogelasinospora grovesii</name>
    <dbReference type="NCBI Taxonomy" id="303347"/>
    <lineage>
        <taxon>Eukaryota</taxon>
        <taxon>Fungi</taxon>
        <taxon>Dikarya</taxon>
        <taxon>Ascomycota</taxon>
        <taxon>Pezizomycotina</taxon>
        <taxon>Sordariomycetes</taxon>
        <taxon>Sordariomycetidae</taxon>
        <taxon>Sordariales</taxon>
        <taxon>Diplogelasinosporaceae</taxon>
        <taxon>Diplogelasinospora</taxon>
    </lineage>
</organism>
<evidence type="ECO:0000313" key="3">
    <source>
        <dbReference type="Proteomes" id="UP001303473"/>
    </source>
</evidence>
<feature type="non-terminal residue" evidence="2">
    <location>
        <position position="353"/>
    </location>
</feature>